<proteinExistence type="predicted"/>
<organism evidence="1 2">
    <name type="scientific">Bailinhaonella thermotolerans</name>
    <dbReference type="NCBI Taxonomy" id="1070861"/>
    <lineage>
        <taxon>Bacteria</taxon>
        <taxon>Bacillati</taxon>
        <taxon>Actinomycetota</taxon>
        <taxon>Actinomycetes</taxon>
        <taxon>Streptosporangiales</taxon>
        <taxon>Streptosporangiaceae</taxon>
        <taxon>Bailinhaonella</taxon>
    </lineage>
</organism>
<accession>A0A3A3ZYV6</accession>
<protein>
    <recommendedName>
        <fullName evidence="3">Holliday junction resolvase RuvC</fullName>
    </recommendedName>
</protein>
<comment type="caution">
    <text evidence="1">The sequence shown here is derived from an EMBL/GenBank/DDBJ whole genome shotgun (WGS) entry which is preliminary data.</text>
</comment>
<evidence type="ECO:0000313" key="1">
    <source>
        <dbReference type="EMBL" id="RJL19281.1"/>
    </source>
</evidence>
<evidence type="ECO:0000313" key="2">
    <source>
        <dbReference type="Proteomes" id="UP000265768"/>
    </source>
</evidence>
<dbReference type="EMBL" id="QZEY01000041">
    <property type="protein sequence ID" value="RJL19281.1"/>
    <property type="molecule type" value="Genomic_DNA"/>
</dbReference>
<dbReference type="Proteomes" id="UP000265768">
    <property type="component" value="Unassembled WGS sequence"/>
</dbReference>
<reference evidence="1 2" key="1">
    <citation type="submission" date="2018-09" db="EMBL/GenBank/DDBJ databases">
        <title>YIM 75507 draft genome.</title>
        <authorList>
            <person name="Tang S."/>
            <person name="Feng Y."/>
        </authorList>
    </citation>
    <scope>NUCLEOTIDE SEQUENCE [LARGE SCALE GENOMIC DNA]</scope>
    <source>
        <strain evidence="1 2">YIM 75507</strain>
    </source>
</reference>
<dbReference type="AlphaFoldDB" id="A0A3A3ZYV6"/>
<sequence length="185" mass="19395">MGGPVAVLGIDPGRRWTAAVLRVGAAAVYGWTLGPVDEAGRPAPAAADNVHDLAAWARYMARIIDAIETTIERHRELGGGPVRLAVEVVVPPGGRIALADWLIPRQVVAGVLAYDPHAVLIRPGGHGRARPVTEAYPPELWPARGGTGGRPPAWGPCEARRGERDHERAAYDIAGAAAALLEPGT</sequence>
<evidence type="ECO:0008006" key="3">
    <source>
        <dbReference type="Google" id="ProtNLM"/>
    </source>
</evidence>
<gene>
    <name evidence="1" type="ORF">D5H75_40530</name>
</gene>
<name>A0A3A3ZYV6_9ACTN</name>
<keyword evidence="2" id="KW-1185">Reference proteome</keyword>